<evidence type="ECO:0000256" key="1">
    <source>
        <dbReference type="ARBA" id="ARBA00022472"/>
    </source>
</evidence>
<dbReference type="CDD" id="cd04455">
    <property type="entry name" value="S1_NusA"/>
    <property type="match status" value="1"/>
</dbReference>
<dbReference type="Pfam" id="PF08529">
    <property type="entry name" value="NusA_N"/>
    <property type="match status" value="1"/>
</dbReference>
<dbReference type="Gene3D" id="3.30.1480.10">
    <property type="entry name" value="NusA, N-terminal domain"/>
    <property type="match status" value="1"/>
</dbReference>
<dbReference type="SMART" id="SM00316">
    <property type="entry name" value="S1"/>
    <property type="match status" value="1"/>
</dbReference>
<keyword evidence="4 7" id="KW-0694">RNA-binding</keyword>
<feature type="compositionally biased region" description="Acidic residues" evidence="8">
    <location>
        <begin position="381"/>
        <end position="419"/>
    </location>
</feature>
<dbReference type="Proteomes" id="UP000664417">
    <property type="component" value="Unassembled WGS sequence"/>
</dbReference>
<dbReference type="SUPFAM" id="SSF47794">
    <property type="entry name" value="Rad51 N-terminal domain-like"/>
    <property type="match status" value="1"/>
</dbReference>
<dbReference type="InterPro" id="IPR010213">
    <property type="entry name" value="TF_NusA"/>
</dbReference>
<dbReference type="SUPFAM" id="SSF54814">
    <property type="entry name" value="Prokaryotic type KH domain (KH-domain type II)"/>
    <property type="match status" value="2"/>
</dbReference>
<dbReference type="SUPFAM" id="SSF69705">
    <property type="entry name" value="Transcription factor NusA, N-terminal domain"/>
    <property type="match status" value="1"/>
</dbReference>
<feature type="region of interest" description="Disordered" evidence="8">
    <location>
        <begin position="354"/>
        <end position="419"/>
    </location>
</feature>
<dbReference type="GO" id="GO:0006353">
    <property type="term" value="P:DNA-templated transcription termination"/>
    <property type="evidence" value="ECO:0007669"/>
    <property type="project" value="UniProtKB-UniRule"/>
</dbReference>
<dbReference type="FunFam" id="3.30.300.20:FF:000005">
    <property type="entry name" value="Transcription termination/antitermination protein NusA"/>
    <property type="match status" value="1"/>
</dbReference>
<dbReference type="Gene3D" id="3.30.300.20">
    <property type="match status" value="2"/>
</dbReference>
<dbReference type="GO" id="GO:0000166">
    <property type="term" value="F:nucleotide binding"/>
    <property type="evidence" value="ECO:0007669"/>
    <property type="project" value="InterPro"/>
</dbReference>
<proteinExistence type="inferred from homology"/>
<dbReference type="PROSITE" id="PS50084">
    <property type="entry name" value="KH_TYPE_1"/>
    <property type="match status" value="1"/>
</dbReference>
<dbReference type="SMART" id="SM00322">
    <property type="entry name" value="KH"/>
    <property type="match status" value="2"/>
</dbReference>
<dbReference type="NCBIfam" id="TIGR01953">
    <property type="entry name" value="NusA"/>
    <property type="match status" value="1"/>
</dbReference>
<comment type="subunit">
    <text evidence="7">Monomer. Binds directly to the core enzyme of the DNA-dependent RNA polymerase and to nascent RNA.</text>
</comment>
<evidence type="ECO:0000259" key="9">
    <source>
        <dbReference type="PROSITE" id="PS50126"/>
    </source>
</evidence>
<dbReference type="Pfam" id="PF13184">
    <property type="entry name" value="KH_NusA_1st"/>
    <property type="match status" value="1"/>
</dbReference>
<dbReference type="GO" id="GO:0003723">
    <property type="term" value="F:RNA binding"/>
    <property type="evidence" value="ECO:0007669"/>
    <property type="project" value="UniProtKB-UniRule"/>
</dbReference>
<evidence type="ECO:0000256" key="6">
    <source>
        <dbReference type="ARBA" id="ARBA00023163"/>
    </source>
</evidence>
<dbReference type="InterPro" id="IPR004087">
    <property type="entry name" value="KH_dom"/>
</dbReference>
<dbReference type="GO" id="GO:0003700">
    <property type="term" value="F:DNA-binding transcription factor activity"/>
    <property type="evidence" value="ECO:0007669"/>
    <property type="project" value="InterPro"/>
</dbReference>
<sequence>MTSQLLPIIDQVSREKGIDPEIIISAVEEAVIAASKKVFKNDENFAVQLDRGTGELEVWAIKEVVSEVVNPRRQLPIEDAQLYYEGVSEGDMIQIKKETTELGRIAAHAAKQVILQKVRDAEKEKVFKEFSDRMGEVVTAVVRRFERGNVIVDLGNNVEGIMHKDEQSRNERYSQNDRTKVVIVGADRSTKEPQVKVSRSDARLLIKLFEMEVPEVYDQTVVIKNAARESGDRSKIAVYSTDGDVDPIGACVGMGGSRVRSIIRELKGERLDIIRYSDDISLFASNALSPAKINRVIIADPMDRRLEVIVDEDQLSLAIGKKGINVRLASKLVGWTIEVKTEEQKRVEASEAMEALSAQAAEEPEVTEETEASLEPAAEAVDPDNEVVPADYDDEVVPDDEDGYVPGEDDDEEDEEGDEGVSLVYLDGLSEERRKVLEAYSIFYIEDLLYTDPGVLNKIPELSEDDVNEIIQLAKAYEQEFGEEDDTEEEE</sequence>
<dbReference type="CDD" id="cd02134">
    <property type="entry name" value="KH-II_NusA_rpt1"/>
    <property type="match status" value="1"/>
</dbReference>
<dbReference type="InterPro" id="IPR009019">
    <property type="entry name" value="KH_sf_prok-type"/>
</dbReference>
<evidence type="ECO:0000256" key="5">
    <source>
        <dbReference type="ARBA" id="ARBA00023015"/>
    </source>
</evidence>
<evidence type="ECO:0000256" key="4">
    <source>
        <dbReference type="ARBA" id="ARBA00022884"/>
    </source>
</evidence>
<dbReference type="InterPro" id="IPR030842">
    <property type="entry name" value="TF_NusA_bacterial"/>
</dbReference>
<dbReference type="PANTHER" id="PTHR22648:SF0">
    <property type="entry name" value="TRANSCRIPTION TERMINATION_ANTITERMINATION PROTEIN NUSA"/>
    <property type="match status" value="1"/>
</dbReference>
<evidence type="ECO:0000256" key="3">
    <source>
        <dbReference type="ARBA" id="ARBA00022814"/>
    </source>
</evidence>
<evidence type="ECO:0000256" key="7">
    <source>
        <dbReference type="HAMAP-Rule" id="MF_00945"/>
    </source>
</evidence>
<dbReference type="PROSITE" id="PS50126">
    <property type="entry name" value="S1"/>
    <property type="match status" value="1"/>
</dbReference>
<keyword evidence="1 7" id="KW-0806">Transcription termination</keyword>
<dbReference type="InterPro" id="IPR013735">
    <property type="entry name" value="TF_NusA_N"/>
</dbReference>
<comment type="caution">
    <text evidence="10">The sequence shown here is derived from an EMBL/GenBank/DDBJ whole genome shotgun (WGS) entry which is preliminary data.</text>
</comment>
<dbReference type="CDD" id="cd22529">
    <property type="entry name" value="KH-II_NusA_rpt2"/>
    <property type="match status" value="1"/>
</dbReference>
<dbReference type="InterPro" id="IPR015946">
    <property type="entry name" value="KH_dom-like_a/b"/>
</dbReference>
<comment type="similarity">
    <text evidence="7">Belongs to the NusA family.</text>
</comment>
<evidence type="ECO:0000256" key="8">
    <source>
        <dbReference type="SAM" id="MobiDB-lite"/>
    </source>
</evidence>
<dbReference type="Gene3D" id="2.40.50.140">
    <property type="entry name" value="Nucleic acid-binding proteins"/>
    <property type="match status" value="1"/>
</dbReference>
<dbReference type="InterPro" id="IPR010995">
    <property type="entry name" value="DNA_repair_Rad51/TF_NusA_a-hlx"/>
</dbReference>
<keyword evidence="6 7" id="KW-0804">Transcription</keyword>
<dbReference type="InterPro" id="IPR058582">
    <property type="entry name" value="KH_NusA_2nd"/>
</dbReference>
<dbReference type="HAMAP" id="MF_00945_B">
    <property type="entry name" value="NusA_B"/>
    <property type="match status" value="1"/>
</dbReference>
<reference evidence="10" key="1">
    <citation type="submission" date="2021-03" db="EMBL/GenBank/DDBJ databases">
        <authorList>
            <person name="Wang G."/>
        </authorList>
    </citation>
    <scope>NUCLEOTIDE SEQUENCE</scope>
    <source>
        <strain evidence="10">KCTC 12899</strain>
    </source>
</reference>
<feature type="compositionally biased region" description="Acidic residues" evidence="8">
    <location>
        <begin position="362"/>
        <end position="372"/>
    </location>
</feature>
<name>A0A8J7QDA5_9BACT</name>
<dbReference type="GO" id="GO:0005829">
    <property type="term" value="C:cytosol"/>
    <property type="evidence" value="ECO:0007669"/>
    <property type="project" value="TreeGrafter"/>
</dbReference>
<dbReference type="AlphaFoldDB" id="A0A8J7QDA5"/>
<evidence type="ECO:0000313" key="10">
    <source>
        <dbReference type="EMBL" id="MBO1316958.1"/>
    </source>
</evidence>
<dbReference type="PANTHER" id="PTHR22648">
    <property type="entry name" value="TRANSCRIPTION TERMINATION FACTOR NUSA"/>
    <property type="match status" value="1"/>
</dbReference>
<dbReference type="InterPro" id="IPR003029">
    <property type="entry name" value="S1_domain"/>
</dbReference>
<evidence type="ECO:0000256" key="2">
    <source>
        <dbReference type="ARBA" id="ARBA00022490"/>
    </source>
</evidence>
<organism evidence="10 11">
    <name type="scientific">Acanthopleuribacter pedis</name>
    <dbReference type="NCBI Taxonomy" id="442870"/>
    <lineage>
        <taxon>Bacteria</taxon>
        <taxon>Pseudomonadati</taxon>
        <taxon>Acidobacteriota</taxon>
        <taxon>Holophagae</taxon>
        <taxon>Acanthopleuribacterales</taxon>
        <taxon>Acanthopleuribacteraceae</taxon>
        <taxon>Acanthopleuribacter</taxon>
    </lineage>
</organism>
<comment type="subcellular location">
    <subcellularLocation>
        <location evidence="7">Cytoplasm</location>
    </subcellularLocation>
</comment>
<dbReference type="InterPro" id="IPR012340">
    <property type="entry name" value="NA-bd_OB-fold"/>
</dbReference>
<dbReference type="InterPro" id="IPR025249">
    <property type="entry name" value="TF_NusA_KH_1st"/>
</dbReference>
<keyword evidence="3 7" id="KW-0889">Transcription antitermination</keyword>
<dbReference type="Pfam" id="PF00575">
    <property type="entry name" value="S1"/>
    <property type="match status" value="1"/>
</dbReference>
<protein>
    <recommendedName>
        <fullName evidence="7">Transcription termination/antitermination protein NusA</fullName>
    </recommendedName>
</protein>
<keyword evidence="2 7" id="KW-0963">Cytoplasm</keyword>
<accession>A0A8J7QDA5</accession>
<keyword evidence="11" id="KW-1185">Reference proteome</keyword>
<dbReference type="EMBL" id="JAFREP010000001">
    <property type="protein sequence ID" value="MBO1316958.1"/>
    <property type="molecule type" value="Genomic_DNA"/>
</dbReference>
<dbReference type="RefSeq" id="WP_207856194.1">
    <property type="nucleotide sequence ID" value="NZ_JAFREP010000001.1"/>
</dbReference>
<dbReference type="GO" id="GO:0031564">
    <property type="term" value="P:transcription antitermination"/>
    <property type="evidence" value="ECO:0007669"/>
    <property type="project" value="UniProtKB-UniRule"/>
</dbReference>
<keyword evidence="5 7" id="KW-0805">Transcription regulation</keyword>
<dbReference type="InterPro" id="IPR036555">
    <property type="entry name" value="NusA_N_sf"/>
</dbReference>
<dbReference type="Pfam" id="PF26594">
    <property type="entry name" value="KH_NusA_2nd"/>
    <property type="match status" value="1"/>
</dbReference>
<comment type="function">
    <text evidence="7">Participates in both transcription termination and antitermination.</text>
</comment>
<gene>
    <name evidence="7 10" type="primary">nusA</name>
    <name evidence="10" type="ORF">J3U88_00700</name>
</gene>
<dbReference type="FunFam" id="3.30.300.20:FF:000002">
    <property type="entry name" value="Transcription termination/antitermination protein NusA"/>
    <property type="match status" value="1"/>
</dbReference>
<feature type="domain" description="S1 motif" evidence="9">
    <location>
        <begin position="135"/>
        <end position="200"/>
    </location>
</feature>
<dbReference type="SUPFAM" id="SSF50249">
    <property type="entry name" value="Nucleic acid-binding proteins"/>
    <property type="match status" value="1"/>
</dbReference>
<evidence type="ECO:0000313" key="11">
    <source>
        <dbReference type="Proteomes" id="UP000664417"/>
    </source>
</evidence>